<dbReference type="SUPFAM" id="SSF81296">
    <property type="entry name" value="E set domains"/>
    <property type="match status" value="2"/>
</dbReference>
<dbReference type="PROSITE" id="PS51318">
    <property type="entry name" value="TAT"/>
    <property type="match status" value="1"/>
</dbReference>
<dbReference type="SUPFAM" id="SSF51011">
    <property type="entry name" value="Glycosyl hydrolase domain"/>
    <property type="match status" value="2"/>
</dbReference>
<dbReference type="InterPro" id="IPR005323">
    <property type="entry name" value="CBM41_pullulanase"/>
</dbReference>
<evidence type="ECO:0000256" key="8">
    <source>
        <dbReference type="ARBA" id="ARBA00023295"/>
    </source>
</evidence>
<dbReference type="Pfam" id="PF00128">
    <property type="entry name" value="Alpha-amylase"/>
    <property type="match status" value="1"/>
</dbReference>
<dbReference type="Pfam" id="PF02806">
    <property type="entry name" value="Alpha-amylase_C"/>
    <property type="match status" value="1"/>
</dbReference>
<protein>
    <recommendedName>
        <fullName evidence="4">Alpha-amylase</fullName>
        <ecNumber evidence="3">3.2.1.1</ecNumber>
        <ecNumber evidence="10">3.2.1.41</ecNumber>
    </recommendedName>
    <alternativeName>
        <fullName evidence="12">1,4-alpha-D-glucan glucanohydrolase</fullName>
    </alternativeName>
    <alternativeName>
        <fullName evidence="11">Alpha-dextrin endo-1,6-alpha-glucosidase</fullName>
    </alternativeName>
    <alternativeName>
        <fullName evidence="13">Pullulan 6-glucanohydrolase</fullName>
    </alternativeName>
</protein>
<comment type="caution">
    <text evidence="16">The sequence shown here is derived from an EMBL/GenBank/DDBJ whole genome shotgun (WGS) entry which is preliminary data.</text>
</comment>
<evidence type="ECO:0000313" key="17">
    <source>
        <dbReference type="Proteomes" id="UP000642070"/>
    </source>
</evidence>
<evidence type="ECO:0000313" key="16">
    <source>
        <dbReference type="EMBL" id="GGM88708.1"/>
    </source>
</evidence>
<dbReference type="InterPro" id="IPR004193">
    <property type="entry name" value="Glyco_hydro_13_N"/>
</dbReference>
<dbReference type="EC" id="3.2.1.1" evidence="3"/>
<evidence type="ECO:0000259" key="15">
    <source>
        <dbReference type="SMART" id="SM00642"/>
    </source>
</evidence>
<dbReference type="NCBIfam" id="TIGR02103">
    <property type="entry name" value="pullul_strch"/>
    <property type="match status" value="1"/>
</dbReference>
<dbReference type="InterPro" id="IPR006047">
    <property type="entry name" value="GH13_cat_dom"/>
</dbReference>
<dbReference type="InterPro" id="IPR013784">
    <property type="entry name" value="Carb-bd-like_fold"/>
</dbReference>
<dbReference type="Pfam" id="PF02922">
    <property type="entry name" value="CBM_48"/>
    <property type="match status" value="1"/>
</dbReference>
<comment type="catalytic activity">
    <reaction evidence="1">
        <text>Endohydrolysis of (1-&gt;4)-alpha-D-glucosidic linkages in polysaccharides containing three or more (1-&gt;4)-alpha-linked D-glucose units.</text>
        <dbReference type="EC" id="3.2.1.1"/>
    </reaction>
</comment>
<keyword evidence="6" id="KW-0378">Hydrolase</keyword>
<evidence type="ECO:0000256" key="13">
    <source>
        <dbReference type="ARBA" id="ARBA00031076"/>
    </source>
</evidence>
<dbReference type="RefSeq" id="WP_190257964.1">
    <property type="nucleotide sequence ID" value="NZ_BMPI01000121.1"/>
</dbReference>
<dbReference type="InterPro" id="IPR006048">
    <property type="entry name" value="A-amylase/branching_C"/>
</dbReference>
<comment type="catalytic activity">
    <reaction evidence="9">
        <text>Hydrolysis of (1-&gt;6)-alpha-D-glucosidic linkages in pullulan, amylopectin and glycogen, and in the alpha- and beta-limit dextrins of amylopectin and glycogen.</text>
        <dbReference type="EC" id="3.2.1.41"/>
    </reaction>
</comment>
<dbReference type="EMBL" id="BMPI01000121">
    <property type="protein sequence ID" value="GGM88708.1"/>
    <property type="molecule type" value="Genomic_DNA"/>
</dbReference>
<dbReference type="Gene3D" id="2.60.40.1130">
    <property type="entry name" value="Rab geranylgeranyltransferase alpha-subunit, insert domain"/>
    <property type="match status" value="1"/>
</dbReference>
<evidence type="ECO:0000256" key="6">
    <source>
        <dbReference type="ARBA" id="ARBA00022801"/>
    </source>
</evidence>
<feature type="chain" id="PRO_5039578791" description="Alpha-amylase" evidence="14">
    <location>
        <begin position="22"/>
        <end position="1914"/>
    </location>
</feature>
<organism evidence="16 17">
    <name type="scientific">Dactylosporangium sucinum</name>
    <dbReference type="NCBI Taxonomy" id="1424081"/>
    <lineage>
        <taxon>Bacteria</taxon>
        <taxon>Bacillati</taxon>
        <taxon>Actinomycetota</taxon>
        <taxon>Actinomycetes</taxon>
        <taxon>Micromonosporales</taxon>
        <taxon>Micromonosporaceae</taxon>
        <taxon>Dactylosporangium</taxon>
    </lineage>
</organism>
<keyword evidence="7" id="KW-0106">Calcium</keyword>
<dbReference type="Gene3D" id="2.60.40.10">
    <property type="entry name" value="Immunoglobulins"/>
    <property type="match status" value="1"/>
</dbReference>
<evidence type="ECO:0000256" key="5">
    <source>
        <dbReference type="ARBA" id="ARBA00022729"/>
    </source>
</evidence>
<dbReference type="GO" id="GO:0004556">
    <property type="term" value="F:alpha-amylase activity"/>
    <property type="evidence" value="ECO:0007669"/>
    <property type="project" value="UniProtKB-EC"/>
</dbReference>
<gene>
    <name evidence="16" type="ORF">GCM10007977_108380</name>
</gene>
<dbReference type="CDD" id="cd11341">
    <property type="entry name" value="AmyAc_Pullulanase_LD-like"/>
    <property type="match status" value="1"/>
</dbReference>
<dbReference type="InterPro" id="IPR006311">
    <property type="entry name" value="TAT_signal"/>
</dbReference>
<evidence type="ECO:0000256" key="7">
    <source>
        <dbReference type="ARBA" id="ARBA00022837"/>
    </source>
</evidence>
<dbReference type="InterPro" id="IPR014756">
    <property type="entry name" value="Ig_E-set"/>
</dbReference>
<name>A0A917UF90_9ACTN</name>
<proteinExistence type="inferred from homology"/>
<dbReference type="InterPro" id="IPR013783">
    <property type="entry name" value="Ig-like_fold"/>
</dbReference>
<accession>A0A917UF90</accession>
<sequence length="1914" mass="206080">MPSTHTLKLSRTILGALAALALLVAVPGSSPTMPAAATAPSGFEQGVPQWAAEPSIASLLEGAKAQHAEQFYFVLPDRFANGDPSNDRGNLPGDRLSTGYDPTDKGFYHGGDLKGVIDRLDYIQNLGTTAIWLAPVLKNRPVQGSGNDVSAGYHGYWITDFTEIDPHFGTKDDLKRLVKLAHQRGIKIYLDVITNHTADVIRYQQNQYSYRDKTDYPYKDANGNKFDDRNYADGTKGFPAVNAQSFPYTPVFPNESDKTVKKPGWLNDPLMYHNRGDSTFTGENSEYGDFFGLDDLWTERPEVVKGMTKIYADWVKDTGIDGYRIDTTKHVNLEFWPQFAQGIQTAAQQAKKPDFFMFGEVYDANPAFDSVYVRKGRLPATLDFPFQQAAVDFVARGGSGQELADLYAQDDMYTSAGTSAQTLPTFLGNHDMGRIGMFVSQGGSDPATYLRRDQLGHELMFLTRGQPVIYSGDEQGFTGPGGDKDARQDMFPSKTADYLDDDLLGTDSTHATANYDENHPIYRTIAGLAQLREQHPALRQGIQVTRYSDQNVFAFSRIDPQQRVEYVVAVNNGTGTKTVKVPTSMANTTFDRIYPTAGAFGTSAGDGTVEVSIPPLSSIVLKARTQLPKPAAKPTIQLKAPVNPATIAQVTADVTGDPLATVTFAAKVGNGKWTLLGTDHAGPYSVYHDLDGLPAGTKLEYKAVVRDSLGRTAESKAETKVGTPPSVASADYAIVHYQRPAGGYDPWSVYAWGDIQDPMTWPNGAPFAGEDSYGRFAWVKLKPGAKNVGFLVVDSGGVKDVAADRFIDPTKQPEIWLKQGDATIYTSQAAATGTVDVHYGRPDGDYTGWGLHLWGDGLAPGTGTDWASPRPPDAIDDFGAVWHVPVSDPAKPVNFIVHKGDLKDPGADQSVLPSQQGSAWIRSGEAIVHPTRAAAEHAAVVHYRRPAGDYDGWGLHVWNGAASPTEWSSPLPPASTDAFGVTFKVPLVDNAPLLNYIVHKGDTKDLPADQTLDLVTVGHEVWMLSGQEKYLLPMPKQGTPDTDVHLEKAVWIDRNTVAWRAGPTDGHSYELWSAPAGGLSVVDGQLIGNGTKLAMTAVPGGLTEAQRAKFPHLWAYQSFRVEGDRAAVTAALRGQLVAVERDVDGNVTEATGVQLAGALDDLYGAALGAKLGPSFDGGRPSVSVWAPTAQTVSLELFSSPDKPAELKAMQRDERTGVWSVTGDKSWKGRFYRFRVTAYQPAVKGVTTASVTDPYSVSLSANGTHSQFADLSDAALRPDGWGTLRKPPAPNRPQIQELSVRDFSIGDDTVPAEQRGTYLAFTQSRSAGMQHLRELAQAGTSYVHLLPVFDIATIPEVRADQSQPPCDLAALPPDSAQQQACIAQIAGTDGYNWGYDPFHFNAPEGSYATDPQGTARITQFRQMVAGLNGAGLRVVMDVVYNHTTAAGTDPYSVLDQIVPGYYHRLLDDGTVANSTCCANTAPENAMMGKLVVDSIVLWAKQYKVDGFRFDLMGHHPKANILAVRAALDQLTVAKDGVDGKKILLYGEGWNFGEVAGDARFVQATQANMAGTGVGTFNDRLRDAVRGGGPFDGNPRVQGFASGLFTDPNGDPVNGSLAEQRARLLHYQDLIQVGLTGNLAAYEFVDSTGRRVTGAQVDYNGSPAGYTRAPSEAVTYVDAHDNEILYDALAYKLPTAATADQRARLQVLALSTTVLSQGTGFVTAGSDRLRSKSLDRNSFNSGDWFNQIRWDCADGNGFGAGLPPAADNQDKWPYAQPLLANPALVPGCDAVNLAAVRFQELLRIRASSPVFALGTAAQVQQRLSFPLSGTGATPGVITMVLDARGLDGRWKSVVVVFNGGPTATTQTVAAYRGAQVGLHPVQAASADPLARQAAFDLAHGSFTVPARTVSVFVEAA</sequence>
<dbReference type="Pfam" id="PF03714">
    <property type="entry name" value="PUD"/>
    <property type="match status" value="3"/>
</dbReference>
<evidence type="ECO:0000256" key="4">
    <source>
        <dbReference type="ARBA" id="ARBA00017303"/>
    </source>
</evidence>
<dbReference type="CDD" id="cd02860">
    <property type="entry name" value="E_set_Pullulanase"/>
    <property type="match status" value="1"/>
</dbReference>
<evidence type="ECO:0000256" key="2">
    <source>
        <dbReference type="ARBA" id="ARBA00008061"/>
    </source>
</evidence>
<dbReference type="GO" id="GO:0005975">
    <property type="term" value="P:carbohydrate metabolic process"/>
    <property type="evidence" value="ECO:0007669"/>
    <property type="project" value="InterPro"/>
</dbReference>
<dbReference type="Pfam" id="PF11852">
    <property type="entry name" value="Pullul_strch_C"/>
    <property type="match status" value="1"/>
</dbReference>
<dbReference type="GO" id="GO:0051060">
    <property type="term" value="F:pullulanase activity"/>
    <property type="evidence" value="ECO:0007669"/>
    <property type="project" value="UniProtKB-EC"/>
</dbReference>
<dbReference type="Gene3D" id="3.20.20.80">
    <property type="entry name" value="Glycosidases"/>
    <property type="match status" value="3"/>
</dbReference>
<dbReference type="GO" id="GO:0030246">
    <property type="term" value="F:carbohydrate binding"/>
    <property type="evidence" value="ECO:0007669"/>
    <property type="project" value="InterPro"/>
</dbReference>
<dbReference type="Proteomes" id="UP000642070">
    <property type="component" value="Unassembled WGS sequence"/>
</dbReference>
<dbReference type="Gene3D" id="2.60.40.1180">
    <property type="entry name" value="Golgi alpha-mannosidase II"/>
    <property type="match status" value="2"/>
</dbReference>
<evidence type="ECO:0000256" key="3">
    <source>
        <dbReference type="ARBA" id="ARBA00012595"/>
    </source>
</evidence>
<reference evidence="16" key="1">
    <citation type="journal article" date="2014" name="Int. J. Syst. Evol. Microbiol.">
        <title>Complete genome sequence of Corynebacterium casei LMG S-19264T (=DSM 44701T), isolated from a smear-ripened cheese.</title>
        <authorList>
            <consortium name="US DOE Joint Genome Institute (JGI-PGF)"/>
            <person name="Walter F."/>
            <person name="Albersmeier A."/>
            <person name="Kalinowski J."/>
            <person name="Ruckert C."/>
        </authorList>
    </citation>
    <scope>NUCLEOTIDE SEQUENCE</scope>
    <source>
        <strain evidence="16">JCM 19831</strain>
    </source>
</reference>
<dbReference type="CDD" id="cd11339">
    <property type="entry name" value="AmyAc_bac_CMD_like_2"/>
    <property type="match status" value="1"/>
</dbReference>
<dbReference type="CDD" id="cd10315">
    <property type="entry name" value="CBM41_pullulanase"/>
    <property type="match status" value="3"/>
</dbReference>
<evidence type="ECO:0000256" key="14">
    <source>
        <dbReference type="SAM" id="SignalP"/>
    </source>
</evidence>
<dbReference type="InterPro" id="IPR017853">
    <property type="entry name" value="GH"/>
</dbReference>
<evidence type="ECO:0000256" key="1">
    <source>
        <dbReference type="ARBA" id="ARBA00000548"/>
    </source>
</evidence>
<evidence type="ECO:0000256" key="10">
    <source>
        <dbReference type="ARBA" id="ARBA00024062"/>
    </source>
</evidence>
<dbReference type="EC" id="3.2.1.41" evidence="10"/>
<dbReference type="InterPro" id="IPR024561">
    <property type="entry name" value="Pullul_strch_C"/>
</dbReference>
<comment type="similarity">
    <text evidence="2">Belongs to the glycosyl hydrolase 13 family.</text>
</comment>
<evidence type="ECO:0000256" key="9">
    <source>
        <dbReference type="ARBA" id="ARBA00023965"/>
    </source>
</evidence>
<dbReference type="SUPFAM" id="SSF51445">
    <property type="entry name" value="(Trans)glycosidases"/>
    <property type="match status" value="2"/>
</dbReference>
<feature type="domain" description="Glycosyl hydrolase family 13 catalytic" evidence="15">
    <location>
        <begin position="73"/>
        <end position="532"/>
    </location>
</feature>
<keyword evidence="8" id="KW-0326">Glycosidase</keyword>
<dbReference type="InterPro" id="IPR040671">
    <property type="entry name" value="Pullulanase_N2"/>
</dbReference>
<dbReference type="Pfam" id="PF17967">
    <property type="entry name" value="Pullulanase_N2"/>
    <property type="match status" value="1"/>
</dbReference>
<keyword evidence="5 14" id="KW-0732">Signal</keyword>
<dbReference type="SUPFAM" id="SSF49452">
    <property type="entry name" value="Starch-binding domain-like"/>
    <property type="match status" value="3"/>
</dbReference>
<reference evidence="16" key="2">
    <citation type="submission" date="2020-09" db="EMBL/GenBank/DDBJ databases">
        <authorList>
            <person name="Sun Q."/>
            <person name="Ohkuma M."/>
        </authorList>
    </citation>
    <scope>NUCLEOTIDE SEQUENCE</scope>
    <source>
        <strain evidence="16">JCM 19831</strain>
    </source>
</reference>
<keyword evidence="17" id="KW-1185">Reference proteome</keyword>
<dbReference type="Gene3D" id="2.60.40.1110">
    <property type="match status" value="3"/>
</dbReference>
<dbReference type="SMART" id="SM00642">
    <property type="entry name" value="Aamy"/>
    <property type="match status" value="1"/>
</dbReference>
<dbReference type="InterPro" id="IPR013780">
    <property type="entry name" value="Glyco_hydro_b"/>
</dbReference>
<feature type="signal peptide" evidence="14">
    <location>
        <begin position="1"/>
        <end position="21"/>
    </location>
</feature>
<evidence type="ECO:0000256" key="12">
    <source>
        <dbReference type="ARBA" id="ARBA00030238"/>
    </source>
</evidence>
<dbReference type="PANTHER" id="PTHR43002">
    <property type="entry name" value="GLYCOGEN DEBRANCHING ENZYME"/>
    <property type="match status" value="1"/>
</dbReference>
<evidence type="ECO:0000256" key="11">
    <source>
        <dbReference type="ARBA" id="ARBA00029618"/>
    </source>
</evidence>
<dbReference type="InterPro" id="IPR011839">
    <property type="entry name" value="Pullul_strch"/>
</dbReference>